<evidence type="ECO:0000256" key="4">
    <source>
        <dbReference type="ARBA" id="ARBA00022729"/>
    </source>
</evidence>
<evidence type="ECO:0000256" key="2">
    <source>
        <dbReference type="ARBA" id="ARBA00008520"/>
    </source>
</evidence>
<dbReference type="SUPFAM" id="SSF53850">
    <property type="entry name" value="Periplasmic binding protein-like II"/>
    <property type="match status" value="1"/>
</dbReference>
<dbReference type="EMBL" id="CP048286">
    <property type="protein sequence ID" value="QHW32326.1"/>
    <property type="molecule type" value="Genomic_DNA"/>
</dbReference>
<accession>A0A6C0P249</accession>
<dbReference type="CDD" id="cd14748">
    <property type="entry name" value="PBP2_UgpB"/>
    <property type="match status" value="1"/>
</dbReference>
<dbReference type="InterPro" id="IPR050490">
    <property type="entry name" value="Bact_solute-bd_prot1"/>
</dbReference>
<keyword evidence="3" id="KW-0813">Transport</keyword>
<proteinExistence type="inferred from homology"/>
<dbReference type="RefSeq" id="WP_162641774.1">
    <property type="nucleotide sequence ID" value="NZ_CP048286.1"/>
</dbReference>
<feature type="compositionally biased region" description="Low complexity" evidence="5">
    <location>
        <begin position="32"/>
        <end position="44"/>
    </location>
</feature>
<evidence type="ECO:0000256" key="1">
    <source>
        <dbReference type="ARBA" id="ARBA00004196"/>
    </source>
</evidence>
<dbReference type="PANTHER" id="PTHR43649:SF31">
    <property type="entry name" value="SN-GLYCEROL-3-PHOSPHATE-BINDING PERIPLASMIC PROTEIN UGPB"/>
    <property type="match status" value="1"/>
</dbReference>
<organism evidence="7 8">
    <name type="scientific">Paenibacillus rhizovicinus</name>
    <dbReference type="NCBI Taxonomy" id="2704463"/>
    <lineage>
        <taxon>Bacteria</taxon>
        <taxon>Bacillati</taxon>
        <taxon>Bacillota</taxon>
        <taxon>Bacilli</taxon>
        <taxon>Bacillales</taxon>
        <taxon>Paenibacillaceae</taxon>
        <taxon>Paenibacillus</taxon>
    </lineage>
</organism>
<evidence type="ECO:0000256" key="6">
    <source>
        <dbReference type="SAM" id="SignalP"/>
    </source>
</evidence>
<feature type="region of interest" description="Disordered" evidence="5">
    <location>
        <begin position="26"/>
        <end position="47"/>
    </location>
</feature>
<sequence length="447" mass="48820">MKWNAKHAAMMGILASAIAVTGCSSTSNKSDNAQAGSNANANAATPEAGKEKVKVDFWSIWDPTNGNGKLIADEIVKFNEQNPDIEIVMSGQGGYDGVAEKLEAALVAKNTPVIVQIEESFLARYNPIAADLGKYMSPATIANYNEGLTRSSYVDGAFKAAPMNRSTPILYMNADMLKAAGLDPKGPKTWTELHEYAKKLSNPAKGIYGFSGYWDSDAWYWESAVYSYGGEMVNKDGTQVVFDNDKGTGIIKLFQDMVNDKSMLNAYSAQDNQSDLIKQNFFDGKVAMDLDSVGAMGDLTTNAKFNVAVAFQPQEGGKNVVVTGGANMIVLDKATEEQKKAAGKFLDFLANDENVTSLFKTSGYLPTTKSSLETPEMKQWLQEKPQYQVAIDQLQFAHSRPWQKNWKAMYTVILDDLKGAMIDTSKDPKEVIHHAAAAAQQIIDENK</sequence>
<comment type="similarity">
    <text evidence="2">Belongs to the bacterial solute-binding protein 1 family.</text>
</comment>
<evidence type="ECO:0000313" key="8">
    <source>
        <dbReference type="Proteomes" id="UP000479114"/>
    </source>
</evidence>
<dbReference type="Proteomes" id="UP000479114">
    <property type="component" value="Chromosome"/>
</dbReference>
<feature type="signal peptide" evidence="6">
    <location>
        <begin position="1"/>
        <end position="19"/>
    </location>
</feature>
<reference evidence="7 8" key="1">
    <citation type="submission" date="2020-02" db="EMBL/GenBank/DDBJ databases">
        <title>Paenibacillus sp. nov., isolated from rhizosphere soil of tomato.</title>
        <authorList>
            <person name="Weon H.-Y."/>
            <person name="Lee S.A."/>
        </authorList>
    </citation>
    <scope>NUCLEOTIDE SEQUENCE [LARGE SCALE GENOMIC DNA]</scope>
    <source>
        <strain evidence="7 8">14171R-81</strain>
    </source>
</reference>
<dbReference type="AlphaFoldDB" id="A0A6C0P249"/>
<dbReference type="GO" id="GO:0030313">
    <property type="term" value="C:cell envelope"/>
    <property type="evidence" value="ECO:0007669"/>
    <property type="project" value="UniProtKB-SubCell"/>
</dbReference>
<evidence type="ECO:0000313" key="7">
    <source>
        <dbReference type="EMBL" id="QHW32326.1"/>
    </source>
</evidence>
<evidence type="ECO:0000256" key="5">
    <source>
        <dbReference type="SAM" id="MobiDB-lite"/>
    </source>
</evidence>
<dbReference type="Gene3D" id="3.40.190.10">
    <property type="entry name" value="Periplasmic binding protein-like II"/>
    <property type="match status" value="2"/>
</dbReference>
<dbReference type="PROSITE" id="PS51257">
    <property type="entry name" value="PROKAR_LIPOPROTEIN"/>
    <property type="match status" value="1"/>
</dbReference>
<keyword evidence="4 6" id="KW-0732">Signal</keyword>
<dbReference type="KEGG" id="prz:GZH47_16940"/>
<comment type="subcellular location">
    <subcellularLocation>
        <location evidence="1">Cell envelope</location>
    </subcellularLocation>
</comment>
<evidence type="ECO:0000256" key="3">
    <source>
        <dbReference type="ARBA" id="ARBA00022448"/>
    </source>
</evidence>
<feature type="chain" id="PRO_5038392728" evidence="6">
    <location>
        <begin position="20"/>
        <end position="447"/>
    </location>
</feature>
<dbReference type="Pfam" id="PF13416">
    <property type="entry name" value="SBP_bac_8"/>
    <property type="match status" value="1"/>
</dbReference>
<dbReference type="PANTHER" id="PTHR43649">
    <property type="entry name" value="ARABINOSE-BINDING PROTEIN-RELATED"/>
    <property type="match status" value="1"/>
</dbReference>
<keyword evidence="8" id="KW-1185">Reference proteome</keyword>
<protein>
    <submittedName>
        <fullName evidence="7">ABC transporter substrate-binding protein</fullName>
    </submittedName>
</protein>
<gene>
    <name evidence="7" type="ORF">GZH47_16940</name>
</gene>
<name>A0A6C0P249_9BACL</name>
<dbReference type="InterPro" id="IPR006059">
    <property type="entry name" value="SBP"/>
</dbReference>